<keyword evidence="5" id="KW-1185">Reference proteome</keyword>
<dbReference type="InterPro" id="IPR050262">
    <property type="entry name" value="Ribose-5P_isomerase"/>
</dbReference>
<dbReference type="FunFam" id="3.40.50.1360:FF:000001">
    <property type="entry name" value="Ribose-5-phosphate isomerase A"/>
    <property type="match status" value="1"/>
</dbReference>
<dbReference type="NCBIfam" id="TIGR00021">
    <property type="entry name" value="rpiA"/>
    <property type="match status" value="1"/>
</dbReference>
<dbReference type="UniPathway" id="UPA00115">
    <property type="reaction ID" value="UER00412"/>
</dbReference>
<dbReference type="SUPFAM" id="SSF100950">
    <property type="entry name" value="NagB/RpiA/CoA transferase-like"/>
    <property type="match status" value="1"/>
</dbReference>
<feature type="active site" description="Proton acceptor" evidence="3">
    <location>
        <position position="105"/>
    </location>
</feature>
<reference evidence="4 5" key="1">
    <citation type="journal article" date="2014" name="Genome Announc.">
        <title>Draft Genome Sequence of Lutibaculum baratangense Strain AMV1T, Isolated from a Mud Volcano in Andamans, India.</title>
        <authorList>
            <person name="Singh A."/>
            <person name="Sreenivas A."/>
            <person name="Sathyanarayana Reddy G."/>
            <person name="Pinnaka A.K."/>
            <person name="Shivaji S."/>
        </authorList>
    </citation>
    <scope>NUCLEOTIDE SEQUENCE [LARGE SCALE GENOMIC DNA]</scope>
    <source>
        <strain evidence="4 5">AMV1</strain>
    </source>
</reference>
<dbReference type="InterPro" id="IPR020672">
    <property type="entry name" value="Ribose5P_isomerase_typA_subgr"/>
</dbReference>
<dbReference type="SUPFAM" id="SSF75445">
    <property type="entry name" value="D-ribose-5-phosphate isomerase (RpiA), lid domain"/>
    <property type="match status" value="1"/>
</dbReference>
<dbReference type="Gene3D" id="3.40.50.1360">
    <property type="match status" value="1"/>
</dbReference>
<evidence type="ECO:0000313" key="5">
    <source>
        <dbReference type="Proteomes" id="UP000017819"/>
    </source>
</evidence>
<evidence type="ECO:0000256" key="1">
    <source>
        <dbReference type="ARBA" id="ARBA00001713"/>
    </source>
</evidence>
<dbReference type="OrthoDB" id="5870696at2"/>
<dbReference type="EMBL" id="AWXZ01000040">
    <property type="protein sequence ID" value="ESR22890.1"/>
    <property type="molecule type" value="Genomic_DNA"/>
</dbReference>
<dbReference type="PANTHER" id="PTHR43748:SF3">
    <property type="entry name" value="RIBOSE-5-PHOSPHATE ISOMERASE 3, CHLOROPLASTIC-RELATED"/>
    <property type="match status" value="1"/>
</dbReference>
<evidence type="ECO:0000313" key="4">
    <source>
        <dbReference type="EMBL" id="ESR22890.1"/>
    </source>
</evidence>
<feature type="binding site" evidence="3">
    <location>
        <position position="123"/>
    </location>
    <ligand>
        <name>substrate</name>
    </ligand>
</feature>
<dbReference type="Proteomes" id="UP000017819">
    <property type="component" value="Unassembled WGS sequence"/>
</dbReference>
<feature type="binding site" evidence="3">
    <location>
        <begin position="83"/>
        <end position="86"/>
    </location>
    <ligand>
        <name>substrate</name>
    </ligand>
</feature>
<proteinExistence type="inferred from homology"/>
<organism evidence="4 5">
    <name type="scientific">Lutibaculum baratangense AMV1</name>
    <dbReference type="NCBI Taxonomy" id="631454"/>
    <lineage>
        <taxon>Bacteria</taxon>
        <taxon>Pseudomonadati</taxon>
        <taxon>Pseudomonadota</taxon>
        <taxon>Alphaproteobacteria</taxon>
        <taxon>Hyphomicrobiales</taxon>
        <taxon>Tepidamorphaceae</taxon>
        <taxon>Lutibaculum</taxon>
    </lineage>
</organism>
<dbReference type="Gene3D" id="3.30.70.260">
    <property type="match status" value="1"/>
</dbReference>
<dbReference type="AlphaFoldDB" id="V4RI07"/>
<protein>
    <recommendedName>
        <fullName evidence="3">Ribose-5-phosphate isomerase A</fullName>
        <ecNumber evidence="3">5.3.1.6</ecNumber>
    </recommendedName>
    <alternativeName>
        <fullName evidence="3">Phosphoriboisomerase A</fullName>
        <shortName evidence="3">PRI</shortName>
    </alternativeName>
</protein>
<dbReference type="PATRIC" id="fig|631454.5.peg.3978"/>
<sequence>MSDELKRRAAKRALQAVRPGMKLGLGTGSTAEHFVRLLGERIAAESLEVVCVPTSEATRNLAQEVGVPITTLEHEPALDLTVDGADEIDSQLRLIKGGGGALLREKIVASASTRMIVIADESKHVGTLGRFPLPVEVVPFGLAATRRAIVSLLGARGLSTSLELRQKGNDPFVTDNGNYIFDLKLGAIDEPERLAADLSKIPGVVEHGLFIGLCSGAVIAAPDGEEILGQL</sequence>
<dbReference type="PANTHER" id="PTHR43748">
    <property type="entry name" value="RIBOSE-5-PHOSPHATE ISOMERASE 3, CHLOROPLASTIC-RELATED"/>
    <property type="match status" value="1"/>
</dbReference>
<dbReference type="InterPro" id="IPR037171">
    <property type="entry name" value="NagB/RpiA_transferase-like"/>
</dbReference>
<dbReference type="InterPro" id="IPR004788">
    <property type="entry name" value="Ribose5P_isomerase_type_A"/>
</dbReference>
<evidence type="ECO:0000256" key="3">
    <source>
        <dbReference type="HAMAP-Rule" id="MF_00170"/>
    </source>
</evidence>
<dbReference type="eggNOG" id="COG0120">
    <property type="taxonomic scope" value="Bacteria"/>
</dbReference>
<evidence type="ECO:0000256" key="2">
    <source>
        <dbReference type="ARBA" id="ARBA00023235"/>
    </source>
</evidence>
<dbReference type="NCBIfam" id="NF001924">
    <property type="entry name" value="PRK00702.1"/>
    <property type="match status" value="1"/>
</dbReference>
<dbReference type="EC" id="5.3.1.6" evidence="3"/>
<comment type="subunit">
    <text evidence="3">Homodimer.</text>
</comment>
<dbReference type="GO" id="GO:0009052">
    <property type="term" value="P:pentose-phosphate shunt, non-oxidative branch"/>
    <property type="evidence" value="ECO:0007669"/>
    <property type="project" value="UniProtKB-UniRule"/>
</dbReference>
<accession>V4RI07</accession>
<dbReference type="STRING" id="631454.N177_4027"/>
<keyword evidence="2 3" id="KW-0413">Isomerase</keyword>
<dbReference type="CDD" id="cd01398">
    <property type="entry name" value="RPI_A"/>
    <property type="match status" value="1"/>
</dbReference>
<dbReference type="HAMAP" id="MF_00170">
    <property type="entry name" value="Rib_5P_isom_A"/>
    <property type="match status" value="1"/>
</dbReference>
<comment type="similarity">
    <text evidence="3">Belongs to the ribose 5-phosphate isomerase family.</text>
</comment>
<name>V4RI07_9HYPH</name>
<dbReference type="Pfam" id="PF06026">
    <property type="entry name" value="Rib_5-P_isom_A"/>
    <property type="match status" value="1"/>
</dbReference>
<comment type="catalytic activity">
    <reaction evidence="1 3">
        <text>aldehydo-D-ribose 5-phosphate = D-ribulose 5-phosphate</text>
        <dbReference type="Rhea" id="RHEA:14657"/>
        <dbReference type="ChEBI" id="CHEBI:58121"/>
        <dbReference type="ChEBI" id="CHEBI:58273"/>
        <dbReference type="EC" id="5.3.1.6"/>
    </reaction>
</comment>
<comment type="caution">
    <text evidence="4">The sequence shown here is derived from an EMBL/GenBank/DDBJ whole genome shotgun (WGS) entry which is preliminary data.</text>
</comment>
<comment type="function">
    <text evidence="3">Catalyzes the reversible conversion of ribose-5-phosphate to ribulose 5-phosphate.</text>
</comment>
<dbReference type="GO" id="GO:0004751">
    <property type="term" value="F:ribose-5-phosphate isomerase activity"/>
    <property type="evidence" value="ECO:0007669"/>
    <property type="project" value="UniProtKB-UniRule"/>
</dbReference>
<dbReference type="RefSeq" id="WP_023434136.1">
    <property type="nucleotide sequence ID" value="NZ_AWXZ01000040.1"/>
</dbReference>
<comment type="pathway">
    <text evidence="3">Carbohydrate degradation; pentose phosphate pathway; D-ribose 5-phosphate from D-ribulose 5-phosphate (non-oxidative stage): step 1/1.</text>
</comment>
<feature type="binding site" evidence="3">
    <location>
        <begin position="27"/>
        <end position="30"/>
    </location>
    <ligand>
        <name>substrate</name>
    </ligand>
</feature>
<feature type="binding site" evidence="3">
    <location>
        <begin position="96"/>
        <end position="99"/>
    </location>
    <ligand>
        <name>substrate</name>
    </ligand>
</feature>
<gene>
    <name evidence="3" type="primary">rpiA</name>
    <name evidence="4" type="ORF">N177_4027</name>
</gene>